<dbReference type="EMBL" id="JH818856">
    <property type="protein sequence ID" value="EKC19182.1"/>
    <property type="molecule type" value="Genomic_DNA"/>
</dbReference>
<name>K1P6G5_MAGGI</name>
<sequence length="54" mass="6171">MDGGPHNKSSGLLVNLMRLQDEKGWVDTELFMRQVADLQVLKNCDRVKRICALK</sequence>
<proteinExistence type="predicted"/>
<dbReference type="HOGENOM" id="CLU_3052379_0_0_1"/>
<dbReference type="AlphaFoldDB" id="K1P6G5"/>
<gene>
    <name evidence="1" type="ORF">CGI_10009449</name>
</gene>
<reference evidence="1" key="1">
    <citation type="journal article" date="2012" name="Nature">
        <title>The oyster genome reveals stress adaptation and complexity of shell formation.</title>
        <authorList>
            <person name="Zhang G."/>
            <person name="Fang X."/>
            <person name="Guo X."/>
            <person name="Li L."/>
            <person name="Luo R."/>
            <person name="Xu F."/>
            <person name="Yang P."/>
            <person name="Zhang L."/>
            <person name="Wang X."/>
            <person name="Qi H."/>
            <person name="Xiong Z."/>
            <person name="Que H."/>
            <person name="Xie Y."/>
            <person name="Holland P.W."/>
            <person name="Paps J."/>
            <person name="Zhu Y."/>
            <person name="Wu F."/>
            <person name="Chen Y."/>
            <person name="Wang J."/>
            <person name="Peng C."/>
            <person name="Meng J."/>
            <person name="Yang L."/>
            <person name="Liu J."/>
            <person name="Wen B."/>
            <person name="Zhang N."/>
            <person name="Huang Z."/>
            <person name="Zhu Q."/>
            <person name="Feng Y."/>
            <person name="Mount A."/>
            <person name="Hedgecock D."/>
            <person name="Xu Z."/>
            <person name="Liu Y."/>
            <person name="Domazet-Loso T."/>
            <person name="Du Y."/>
            <person name="Sun X."/>
            <person name="Zhang S."/>
            <person name="Liu B."/>
            <person name="Cheng P."/>
            <person name="Jiang X."/>
            <person name="Li J."/>
            <person name="Fan D."/>
            <person name="Wang W."/>
            <person name="Fu W."/>
            <person name="Wang T."/>
            <person name="Wang B."/>
            <person name="Zhang J."/>
            <person name="Peng Z."/>
            <person name="Li Y."/>
            <person name="Li N."/>
            <person name="Wang J."/>
            <person name="Chen M."/>
            <person name="He Y."/>
            <person name="Tan F."/>
            <person name="Song X."/>
            <person name="Zheng Q."/>
            <person name="Huang R."/>
            <person name="Yang H."/>
            <person name="Du X."/>
            <person name="Chen L."/>
            <person name="Yang M."/>
            <person name="Gaffney P.M."/>
            <person name="Wang S."/>
            <person name="Luo L."/>
            <person name="She Z."/>
            <person name="Ming Y."/>
            <person name="Huang W."/>
            <person name="Zhang S."/>
            <person name="Huang B."/>
            <person name="Zhang Y."/>
            <person name="Qu T."/>
            <person name="Ni P."/>
            <person name="Miao G."/>
            <person name="Wang J."/>
            <person name="Wang Q."/>
            <person name="Steinberg C.E."/>
            <person name="Wang H."/>
            <person name="Li N."/>
            <person name="Qian L."/>
            <person name="Zhang G."/>
            <person name="Li Y."/>
            <person name="Yang H."/>
            <person name="Liu X."/>
            <person name="Wang J."/>
            <person name="Yin Y."/>
            <person name="Wang J."/>
        </authorList>
    </citation>
    <scope>NUCLEOTIDE SEQUENCE [LARGE SCALE GENOMIC DNA]</scope>
    <source>
        <strain evidence="1">05x7-T-G4-1.051#20</strain>
    </source>
</reference>
<evidence type="ECO:0000313" key="1">
    <source>
        <dbReference type="EMBL" id="EKC19182.1"/>
    </source>
</evidence>
<accession>K1P6G5</accession>
<organism evidence="1">
    <name type="scientific">Magallana gigas</name>
    <name type="common">Pacific oyster</name>
    <name type="synonym">Crassostrea gigas</name>
    <dbReference type="NCBI Taxonomy" id="29159"/>
    <lineage>
        <taxon>Eukaryota</taxon>
        <taxon>Metazoa</taxon>
        <taxon>Spiralia</taxon>
        <taxon>Lophotrochozoa</taxon>
        <taxon>Mollusca</taxon>
        <taxon>Bivalvia</taxon>
        <taxon>Autobranchia</taxon>
        <taxon>Pteriomorphia</taxon>
        <taxon>Ostreida</taxon>
        <taxon>Ostreoidea</taxon>
        <taxon>Ostreidae</taxon>
        <taxon>Magallana</taxon>
    </lineage>
</organism>
<dbReference type="InParanoid" id="K1P6G5"/>
<protein>
    <submittedName>
        <fullName evidence="1">Uncharacterized protein</fullName>
    </submittedName>
</protein>